<proteinExistence type="predicted"/>
<sequence>MNTPSYSILDQSGKTTTAKLTHDFAGIYVSAIKEHFSDLNLAAKLHSFRKGNVEGLKLTIHTEVSVNDPFEIIIFTDRSGPAIDENNAYLTDMSEAIHFVGIITTALNAPLKAGNLKLENNKEVTASDTSSIMNLWR</sequence>
<reference evidence="1" key="1">
    <citation type="submission" date="2023-07" db="EMBL/GenBank/DDBJ databases">
        <title>Genome content predicts the carbon catabolic preferences of heterotrophic bacteria.</title>
        <authorList>
            <person name="Gralka M."/>
        </authorList>
    </citation>
    <scope>NUCLEOTIDE SEQUENCE</scope>
    <source>
        <strain evidence="1">4G09</strain>
    </source>
</reference>
<protein>
    <submittedName>
        <fullName evidence="1">Uncharacterized protein</fullName>
    </submittedName>
</protein>
<comment type="caution">
    <text evidence="1">The sequence shown here is derived from an EMBL/GenBank/DDBJ whole genome shotgun (WGS) entry which is preliminary data.</text>
</comment>
<dbReference type="Proteomes" id="UP001177212">
    <property type="component" value="Unassembled WGS sequence"/>
</dbReference>
<name>A0ABT9FHY5_9GAMM</name>
<dbReference type="EMBL" id="JAUYVT010000020">
    <property type="protein sequence ID" value="MDP2566416.1"/>
    <property type="molecule type" value="Genomic_DNA"/>
</dbReference>
<dbReference type="RefSeq" id="WP_305473036.1">
    <property type="nucleotide sequence ID" value="NZ_JAUYVT010000020.1"/>
</dbReference>
<accession>A0ABT9FHY5</accession>
<evidence type="ECO:0000313" key="1">
    <source>
        <dbReference type="EMBL" id="MDP2566416.1"/>
    </source>
</evidence>
<keyword evidence="2" id="KW-1185">Reference proteome</keyword>
<organism evidence="1 2">
    <name type="scientific">Pseudoalteromonas marina</name>
    <dbReference type="NCBI Taxonomy" id="267375"/>
    <lineage>
        <taxon>Bacteria</taxon>
        <taxon>Pseudomonadati</taxon>
        <taxon>Pseudomonadota</taxon>
        <taxon>Gammaproteobacteria</taxon>
        <taxon>Alteromonadales</taxon>
        <taxon>Pseudoalteromonadaceae</taxon>
        <taxon>Pseudoalteromonas</taxon>
    </lineage>
</organism>
<evidence type="ECO:0000313" key="2">
    <source>
        <dbReference type="Proteomes" id="UP001177212"/>
    </source>
</evidence>
<gene>
    <name evidence="1" type="ORF">Q8W34_17350</name>
</gene>